<evidence type="ECO:0000313" key="2">
    <source>
        <dbReference type="Proteomes" id="UP000601435"/>
    </source>
</evidence>
<reference evidence="1" key="1">
    <citation type="submission" date="2021-02" db="EMBL/GenBank/DDBJ databases">
        <authorList>
            <person name="Dougan E. K."/>
            <person name="Rhodes N."/>
            <person name="Thang M."/>
            <person name="Chan C."/>
        </authorList>
    </citation>
    <scope>NUCLEOTIDE SEQUENCE</scope>
</reference>
<gene>
    <name evidence="1" type="ORF">SNEC2469_LOCUS31590</name>
</gene>
<dbReference type="EMBL" id="CAJNJA010077008">
    <property type="protein sequence ID" value="CAE7919017.1"/>
    <property type="molecule type" value="Genomic_DNA"/>
</dbReference>
<organism evidence="1 2">
    <name type="scientific">Symbiodinium necroappetens</name>
    <dbReference type="NCBI Taxonomy" id="1628268"/>
    <lineage>
        <taxon>Eukaryota</taxon>
        <taxon>Sar</taxon>
        <taxon>Alveolata</taxon>
        <taxon>Dinophyceae</taxon>
        <taxon>Suessiales</taxon>
        <taxon>Symbiodiniaceae</taxon>
        <taxon>Symbiodinium</taxon>
    </lineage>
</organism>
<dbReference type="Proteomes" id="UP000601435">
    <property type="component" value="Unassembled WGS sequence"/>
</dbReference>
<dbReference type="AlphaFoldDB" id="A0A813BRG8"/>
<feature type="non-terminal residue" evidence="1">
    <location>
        <position position="1"/>
    </location>
</feature>
<dbReference type="OrthoDB" id="413473at2759"/>
<sequence length="129" mass="15027">MRDILNYRSWPLDWSVRSDIVRLALQCLAELLARSRQGLRRNELRALVWFFEFATKDQSQLGALRANVHEELHAMDRRPFKMVKEGVPGGDLPICVGDVLTRVHDFCDALELECPWPRDLDNHLDVLLF</sequence>
<keyword evidence="2" id="KW-1185">Reference proteome</keyword>
<protein>
    <submittedName>
        <fullName evidence="1">Uncharacterized protein</fullName>
    </submittedName>
</protein>
<evidence type="ECO:0000313" key="1">
    <source>
        <dbReference type="EMBL" id="CAE7919017.1"/>
    </source>
</evidence>
<accession>A0A813BRG8</accession>
<comment type="caution">
    <text evidence="1">The sequence shown here is derived from an EMBL/GenBank/DDBJ whole genome shotgun (WGS) entry which is preliminary data.</text>
</comment>
<name>A0A813BRG8_9DINO</name>
<proteinExistence type="predicted"/>